<dbReference type="InterPro" id="IPR006458">
    <property type="entry name" value="Ovate_C"/>
</dbReference>
<comment type="caution">
    <text evidence="8">The sequence shown here is derived from an EMBL/GenBank/DDBJ whole genome shotgun (WGS) entry which is preliminary data.</text>
</comment>
<dbReference type="NCBIfam" id="TIGR01568">
    <property type="entry name" value="A_thal_3678"/>
    <property type="match status" value="1"/>
</dbReference>
<comment type="function">
    <text evidence="6">Transcriptional repressor that regulates multiple aspects of plant growth and development.</text>
</comment>
<gene>
    <name evidence="8" type="ORF">NE237_002027</name>
</gene>
<evidence type="ECO:0000256" key="3">
    <source>
        <dbReference type="ARBA" id="ARBA00023015"/>
    </source>
</evidence>
<dbReference type="EMBL" id="JAMYWD010000003">
    <property type="protein sequence ID" value="KAJ4976921.1"/>
    <property type="molecule type" value="Genomic_DNA"/>
</dbReference>
<name>A0A9Q0KV34_9MAGN</name>
<evidence type="ECO:0000256" key="5">
    <source>
        <dbReference type="ARBA" id="ARBA00023242"/>
    </source>
</evidence>
<keyword evidence="9" id="KW-1185">Reference proteome</keyword>
<sequence length="191" mass="21934">MQRNQQKGCGIFCCDCRLSISSSEEVEEGSNSDTYVPPPLSSLAHAMVQERLEQLIKEREVEESNRRRKNKGRMVDGGTKCIMMVAMDKYSFDPREDFRKSMVEMIMANRLEEPKELRCLLNCYVSMNPEYRAIILEVRINHLALNTALQVCLAFSSFLFLSGLVDFGAAAEQKTGVVYGPNYSWWRDPLW</sequence>
<evidence type="ECO:0000256" key="6">
    <source>
        <dbReference type="RuleBase" id="RU367028"/>
    </source>
</evidence>
<dbReference type="PANTHER" id="PTHR33057">
    <property type="entry name" value="TRANSCRIPTION REPRESSOR OFP7-RELATED"/>
    <property type="match status" value="1"/>
</dbReference>
<dbReference type="InterPro" id="IPR038933">
    <property type="entry name" value="Ovate"/>
</dbReference>
<keyword evidence="2 6" id="KW-0678">Repressor</keyword>
<feature type="domain" description="OVATE" evidence="7">
    <location>
        <begin position="87"/>
        <end position="146"/>
    </location>
</feature>
<evidence type="ECO:0000256" key="1">
    <source>
        <dbReference type="ARBA" id="ARBA00004123"/>
    </source>
</evidence>
<evidence type="ECO:0000313" key="9">
    <source>
        <dbReference type="Proteomes" id="UP001141806"/>
    </source>
</evidence>
<dbReference type="PANTHER" id="PTHR33057:SF114">
    <property type="entry name" value="TRANSCRIPTION REPRESSOR-RELATED"/>
    <property type="match status" value="1"/>
</dbReference>
<dbReference type="GO" id="GO:0005634">
    <property type="term" value="C:nucleus"/>
    <property type="evidence" value="ECO:0007669"/>
    <property type="project" value="UniProtKB-SubCell"/>
</dbReference>
<dbReference type="GO" id="GO:0045892">
    <property type="term" value="P:negative regulation of DNA-templated transcription"/>
    <property type="evidence" value="ECO:0007669"/>
    <property type="project" value="UniProtKB-UniRule"/>
</dbReference>
<proteinExistence type="predicted"/>
<dbReference type="OrthoDB" id="1928390at2759"/>
<dbReference type="Pfam" id="PF04844">
    <property type="entry name" value="Ovate"/>
    <property type="match status" value="1"/>
</dbReference>
<evidence type="ECO:0000256" key="4">
    <source>
        <dbReference type="ARBA" id="ARBA00023163"/>
    </source>
</evidence>
<evidence type="ECO:0000259" key="7">
    <source>
        <dbReference type="PROSITE" id="PS51754"/>
    </source>
</evidence>
<evidence type="ECO:0000256" key="2">
    <source>
        <dbReference type="ARBA" id="ARBA00022491"/>
    </source>
</evidence>
<protein>
    <recommendedName>
        <fullName evidence="6">Transcription repressor</fullName>
    </recommendedName>
    <alternativeName>
        <fullName evidence="6">Ovate family protein</fullName>
    </alternativeName>
</protein>
<dbReference type="AlphaFoldDB" id="A0A9Q0KV34"/>
<reference evidence="8" key="1">
    <citation type="journal article" date="2023" name="Plant J.">
        <title>The genome of the king protea, Protea cynaroides.</title>
        <authorList>
            <person name="Chang J."/>
            <person name="Duong T.A."/>
            <person name="Schoeman C."/>
            <person name="Ma X."/>
            <person name="Roodt D."/>
            <person name="Barker N."/>
            <person name="Li Z."/>
            <person name="Van de Peer Y."/>
            <person name="Mizrachi E."/>
        </authorList>
    </citation>
    <scope>NUCLEOTIDE SEQUENCE</scope>
    <source>
        <tissue evidence="8">Young leaves</tissue>
    </source>
</reference>
<dbReference type="PROSITE" id="PS51754">
    <property type="entry name" value="OVATE"/>
    <property type="match status" value="1"/>
</dbReference>
<organism evidence="8 9">
    <name type="scientific">Protea cynaroides</name>
    <dbReference type="NCBI Taxonomy" id="273540"/>
    <lineage>
        <taxon>Eukaryota</taxon>
        <taxon>Viridiplantae</taxon>
        <taxon>Streptophyta</taxon>
        <taxon>Embryophyta</taxon>
        <taxon>Tracheophyta</taxon>
        <taxon>Spermatophyta</taxon>
        <taxon>Magnoliopsida</taxon>
        <taxon>Proteales</taxon>
        <taxon>Proteaceae</taxon>
        <taxon>Protea</taxon>
    </lineage>
</organism>
<accession>A0A9Q0KV34</accession>
<evidence type="ECO:0000313" key="8">
    <source>
        <dbReference type="EMBL" id="KAJ4976921.1"/>
    </source>
</evidence>
<dbReference type="Proteomes" id="UP001141806">
    <property type="component" value="Unassembled WGS sequence"/>
</dbReference>
<keyword evidence="3 6" id="KW-0805">Transcription regulation</keyword>
<keyword evidence="5 6" id="KW-0539">Nucleus</keyword>
<keyword evidence="4 6" id="KW-0804">Transcription</keyword>
<comment type="subcellular location">
    <subcellularLocation>
        <location evidence="1 6">Nucleus</location>
    </subcellularLocation>
</comment>